<accession>L2FNJ9</accession>
<feature type="region of interest" description="Disordered" evidence="1">
    <location>
        <begin position="1"/>
        <end position="148"/>
    </location>
</feature>
<dbReference type="EMBL" id="KB020969">
    <property type="protein sequence ID" value="ELA27750.1"/>
    <property type="molecule type" value="Genomic_DNA"/>
</dbReference>
<protein>
    <submittedName>
        <fullName evidence="2">Uncharacterized protein</fullName>
    </submittedName>
</protein>
<name>L2FNJ9_COLFN</name>
<gene>
    <name evidence="2" type="ORF">CGGC5_1480</name>
</gene>
<sequence>MASRESFGKIGSDDDWEEIADNYSVKSLSSDDEEDEKPAASPVPTRSKVDSPPRSQTSPTRHAPQVTASHDANEANTSDLGHALSKMDIGTQSAPRPTSPVSVDKVATIKTTSASKPKAPPPPRQQDNLPHRLPGKTLNGHNIPVPPR</sequence>
<dbReference type="HOGENOM" id="CLU_1758672_0_0_1"/>
<evidence type="ECO:0000313" key="2">
    <source>
        <dbReference type="EMBL" id="ELA27750.1"/>
    </source>
</evidence>
<proteinExistence type="predicted"/>
<dbReference type="AlphaFoldDB" id="L2FNJ9"/>
<feature type="compositionally biased region" description="Polar residues" evidence="1">
    <location>
        <begin position="90"/>
        <end position="101"/>
    </location>
</feature>
<evidence type="ECO:0000256" key="1">
    <source>
        <dbReference type="SAM" id="MobiDB-lite"/>
    </source>
</evidence>
<organism evidence="2">
    <name type="scientific">Colletotrichum fructicola (strain Nara gc5)</name>
    <name type="common">Anthracnose fungus</name>
    <name type="synonym">Colletotrichum gloeosporioides (strain Nara gc5)</name>
    <dbReference type="NCBI Taxonomy" id="1213859"/>
    <lineage>
        <taxon>Eukaryota</taxon>
        <taxon>Fungi</taxon>
        <taxon>Dikarya</taxon>
        <taxon>Ascomycota</taxon>
        <taxon>Pezizomycotina</taxon>
        <taxon>Sordariomycetes</taxon>
        <taxon>Hypocreomycetidae</taxon>
        <taxon>Glomerellales</taxon>
        <taxon>Glomerellaceae</taxon>
        <taxon>Colletotrichum</taxon>
        <taxon>Colletotrichum gloeosporioides species complex</taxon>
    </lineage>
</organism>
<reference evidence="2" key="1">
    <citation type="submission" date="2012-08" db="EMBL/GenBank/DDBJ databases">
        <title>Genome analysis of Colletotrichum orbiculare and Colletotrichum fructicola.</title>
        <authorList>
            <person name="Gan P.H.P."/>
            <person name="Ikeda K."/>
            <person name="Irieda H."/>
            <person name="Narusaka M."/>
            <person name="O'Connell R.J."/>
            <person name="Narusaka Y."/>
            <person name="Takano Y."/>
            <person name="Kubo Y."/>
            <person name="Shirasu K."/>
        </authorList>
    </citation>
    <scope>NUCLEOTIDE SEQUENCE</scope>
    <source>
        <strain evidence="2">Nara gc5</strain>
    </source>
</reference>
<feature type="compositionally biased region" description="Polar residues" evidence="1">
    <location>
        <begin position="53"/>
        <end position="79"/>
    </location>
</feature>